<dbReference type="InterPro" id="IPR052509">
    <property type="entry name" value="Metal_resp_DNA-bind_regulator"/>
</dbReference>
<dbReference type="Proteomes" id="UP000568380">
    <property type="component" value="Unassembled WGS sequence"/>
</dbReference>
<dbReference type="AlphaFoldDB" id="A0A7W7ZYS8"/>
<comment type="caution">
    <text evidence="2">The sequence shown here is derived from an EMBL/GenBank/DDBJ whole genome shotgun (WGS) entry which is preliminary data.</text>
</comment>
<dbReference type="Pfam" id="PF03551">
    <property type="entry name" value="PadR"/>
    <property type="match status" value="1"/>
</dbReference>
<dbReference type="PANTHER" id="PTHR33169:SF27">
    <property type="entry name" value="TRANSCRIPTIONAL REGULATOR PADR FAMILY PROTEIN"/>
    <property type="match status" value="1"/>
</dbReference>
<proteinExistence type="predicted"/>
<sequence>MKATERRSALGLVVLVALHEEPMHAYRIHALIKARGKDRLVNVRGRASIYQAIDRLQRLGLIAVRESGSVDKRPERRVYEITKQGRETTGHWLKEMLTETGDEFPEFLVGVSFLTVLTPEEVQQELTQRAERLQTELDALDAVFQQAGDVPRVFMLEEELRRASVRTELDWLGSVLDDLRTKRISWNDQWLMEIAAKYNYQIDDREGPET</sequence>
<accession>A0A7W7ZYS8</accession>
<dbReference type="Gene3D" id="1.10.10.10">
    <property type="entry name" value="Winged helix-like DNA-binding domain superfamily/Winged helix DNA-binding domain"/>
    <property type="match status" value="1"/>
</dbReference>
<dbReference type="PANTHER" id="PTHR33169">
    <property type="entry name" value="PADR-FAMILY TRANSCRIPTIONAL REGULATOR"/>
    <property type="match status" value="1"/>
</dbReference>
<evidence type="ECO:0000313" key="3">
    <source>
        <dbReference type="Proteomes" id="UP000568380"/>
    </source>
</evidence>
<dbReference type="InterPro" id="IPR036390">
    <property type="entry name" value="WH_DNA-bd_sf"/>
</dbReference>
<keyword evidence="3" id="KW-1185">Reference proteome</keyword>
<gene>
    <name evidence="2" type="ORF">HNR40_001800</name>
</gene>
<dbReference type="RefSeq" id="WP_184959780.1">
    <property type="nucleotide sequence ID" value="NZ_JACHIN010000002.1"/>
</dbReference>
<name>A0A7W7ZYS8_9ACTN</name>
<reference evidence="2 3" key="1">
    <citation type="submission" date="2020-08" db="EMBL/GenBank/DDBJ databases">
        <title>Genomic Encyclopedia of Type Strains, Phase IV (KMG-IV): sequencing the most valuable type-strain genomes for metagenomic binning, comparative biology and taxonomic classification.</title>
        <authorList>
            <person name="Goeker M."/>
        </authorList>
    </citation>
    <scope>NUCLEOTIDE SEQUENCE [LARGE SCALE GENOMIC DNA]</scope>
    <source>
        <strain evidence="2 3">DSM 45385</strain>
    </source>
</reference>
<dbReference type="GO" id="GO:0003677">
    <property type="term" value="F:DNA binding"/>
    <property type="evidence" value="ECO:0007669"/>
    <property type="project" value="UniProtKB-KW"/>
</dbReference>
<organism evidence="2 3">
    <name type="scientific">Nonomuraea endophytica</name>
    <dbReference type="NCBI Taxonomy" id="714136"/>
    <lineage>
        <taxon>Bacteria</taxon>
        <taxon>Bacillati</taxon>
        <taxon>Actinomycetota</taxon>
        <taxon>Actinomycetes</taxon>
        <taxon>Streptosporangiales</taxon>
        <taxon>Streptosporangiaceae</taxon>
        <taxon>Nonomuraea</taxon>
    </lineage>
</organism>
<keyword evidence="2" id="KW-0238">DNA-binding</keyword>
<evidence type="ECO:0000313" key="2">
    <source>
        <dbReference type="EMBL" id="MBB5076336.1"/>
    </source>
</evidence>
<dbReference type="SUPFAM" id="SSF46785">
    <property type="entry name" value="Winged helix' DNA-binding domain"/>
    <property type="match status" value="1"/>
</dbReference>
<dbReference type="InterPro" id="IPR005149">
    <property type="entry name" value="Tscrpt_reg_PadR_N"/>
</dbReference>
<feature type="domain" description="Transcription regulator PadR N-terminal" evidence="1">
    <location>
        <begin position="14"/>
        <end position="88"/>
    </location>
</feature>
<dbReference type="EMBL" id="JACHIN010000002">
    <property type="protein sequence ID" value="MBB5076336.1"/>
    <property type="molecule type" value="Genomic_DNA"/>
</dbReference>
<evidence type="ECO:0000259" key="1">
    <source>
        <dbReference type="Pfam" id="PF03551"/>
    </source>
</evidence>
<dbReference type="InterPro" id="IPR036388">
    <property type="entry name" value="WH-like_DNA-bd_sf"/>
</dbReference>
<protein>
    <submittedName>
        <fullName evidence="2">DNA-binding PadR family transcriptional regulator</fullName>
    </submittedName>
</protein>